<evidence type="ECO:0000313" key="13">
    <source>
        <dbReference type="Proteomes" id="UP000594262"/>
    </source>
</evidence>
<comment type="similarity">
    <text evidence="2 8">Belongs to the EMP24/GP25L family.</text>
</comment>
<evidence type="ECO:0000256" key="2">
    <source>
        <dbReference type="ARBA" id="ARBA00007104"/>
    </source>
</evidence>
<evidence type="ECO:0000256" key="4">
    <source>
        <dbReference type="ARBA" id="ARBA00022729"/>
    </source>
</evidence>
<name>A0A7M5UVL8_9CNID</name>
<dbReference type="InterPro" id="IPR009038">
    <property type="entry name" value="GOLD_dom"/>
</dbReference>
<keyword evidence="5 9" id="KW-1133">Transmembrane helix</keyword>
<evidence type="ECO:0000259" key="11">
    <source>
        <dbReference type="PROSITE" id="PS50866"/>
    </source>
</evidence>
<dbReference type="Proteomes" id="UP000594262">
    <property type="component" value="Unplaced"/>
</dbReference>
<comment type="subcellular location">
    <subcellularLocation>
        <location evidence="7">Endomembrane system</location>
        <topology evidence="7">Single-pass membrane protein</topology>
    </subcellularLocation>
    <subcellularLocation>
        <location evidence="1 8">Membrane</location>
        <topology evidence="1 8">Single-pass type I membrane protein</topology>
    </subcellularLocation>
</comment>
<keyword evidence="6 9" id="KW-0472">Membrane</keyword>
<evidence type="ECO:0000256" key="8">
    <source>
        <dbReference type="RuleBase" id="RU003827"/>
    </source>
</evidence>
<evidence type="ECO:0000256" key="9">
    <source>
        <dbReference type="SAM" id="Phobius"/>
    </source>
</evidence>
<keyword evidence="13" id="KW-1185">Reference proteome</keyword>
<dbReference type="InterPro" id="IPR015720">
    <property type="entry name" value="Emp24-like"/>
</dbReference>
<protein>
    <recommendedName>
        <fullName evidence="11">GOLD domain-containing protein</fullName>
    </recommendedName>
</protein>
<evidence type="ECO:0000256" key="1">
    <source>
        <dbReference type="ARBA" id="ARBA00004479"/>
    </source>
</evidence>
<keyword evidence="4 10" id="KW-0732">Signal</keyword>
<dbReference type="RefSeq" id="XP_066911757.1">
    <property type="nucleotide sequence ID" value="XM_067055656.1"/>
</dbReference>
<keyword evidence="3 8" id="KW-0812">Transmembrane</keyword>
<dbReference type="AlphaFoldDB" id="A0A7M5UVL8"/>
<dbReference type="GO" id="GO:0016020">
    <property type="term" value="C:membrane"/>
    <property type="evidence" value="ECO:0007669"/>
    <property type="project" value="UniProtKB-SubCell"/>
</dbReference>
<organism evidence="12 13">
    <name type="scientific">Clytia hemisphaerica</name>
    <dbReference type="NCBI Taxonomy" id="252671"/>
    <lineage>
        <taxon>Eukaryota</taxon>
        <taxon>Metazoa</taxon>
        <taxon>Cnidaria</taxon>
        <taxon>Hydrozoa</taxon>
        <taxon>Hydroidolina</taxon>
        <taxon>Leptothecata</taxon>
        <taxon>Obeliida</taxon>
        <taxon>Clytiidae</taxon>
        <taxon>Clytia</taxon>
    </lineage>
</organism>
<dbReference type="OrthoDB" id="62956at2759"/>
<dbReference type="GO" id="GO:0012505">
    <property type="term" value="C:endomembrane system"/>
    <property type="evidence" value="ECO:0007669"/>
    <property type="project" value="UniProtKB-SubCell"/>
</dbReference>
<dbReference type="Pfam" id="PF01105">
    <property type="entry name" value="EMP24_GP25L"/>
    <property type="match status" value="1"/>
</dbReference>
<dbReference type="PROSITE" id="PS50866">
    <property type="entry name" value="GOLD"/>
    <property type="match status" value="1"/>
</dbReference>
<accession>A0A7M5UVL8</accession>
<dbReference type="SMART" id="SM01190">
    <property type="entry name" value="EMP24_GP25L"/>
    <property type="match status" value="1"/>
</dbReference>
<reference evidence="12" key="1">
    <citation type="submission" date="2021-01" db="UniProtKB">
        <authorList>
            <consortium name="EnsemblMetazoa"/>
        </authorList>
    </citation>
    <scope>IDENTIFICATION</scope>
</reference>
<evidence type="ECO:0000256" key="7">
    <source>
        <dbReference type="ARBA" id="ARBA00037847"/>
    </source>
</evidence>
<sequence length="203" mass="23651">MNPLLNLIVLLSLCGLTLSRHVQFYLNGYECFYQEIFAKTKCSLEYAPISGSKPHVDVTVEDPNQYVFYRKSQQEYDYFHFETNVTGTYRVCFSNIYDLMMYDNVIYMDFVVGEEGKMVRLRDGQTPMTQVETSIVNIYDAMKVVELYQNHHRIREANGRIVAQSLHDKVMAWSLSQAGAIVLMGCIQVYILRQFFTARKDEI</sequence>
<evidence type="ECO:0000313" key="12">
    <source>
        <dbReference type="EnsemblMetazoa" id="CLYHEMP004886.1"/>
    </source>
</evidence>
<dbReference type="GeneID" id="136798971"/>
<dbReference type="PANTHER" id="PTHR22811">
    <property type="entry name" value="TRANSMEMBRANE EMP24 DOMAIN-CONTAINING PROTEIN"/>
    <property type="match status" value="1"/>
</dbReference>
<evidence type="ECO:0000256" key="6">
    <source>
        <dbReference type="ARBA" id="ARBA00023136"/>
    </source>
</evidence>
<feature type="signal peptide" evidence="10">
    <location>
        <begin position="1"/>
        <end position="19"/>
    </location>
</feature>
<feature type="transmembrane region" description="Helical" evidence="9">
    <location>
        <begin position="170"/>
        <end position="192"/>
    </location>
</feature>
<evidence type="ECO:0000256" key="10">
    <source>
        <dbReference type="SAM" id="SignalP"/>
    </source>
</evidence>
<evidence type="ECO:0000256" key="5">
    <source>
        <dbReference type="ARBA" id="ARBA00022989"/>
    </source>
</evidence>
<evidence type="ECO:0000256" key="3">
    <source>
        <dbReference type="ARBA" id="ARBA00022692"/>
    </source>
</evidence>
<dbReference type="EnsemblMetazoa" id="CLYHEMT004886.1">
    <property type="protein sequence ID" value="CLYHEMP004886.1"/>
    <property type="gene ID" value="CLYHEMG004886"/>
</dbReference>
<proteinExistence type="inferred from homology"/>
<dbReference type="InterPro" id="IPR036598">
    <property type="entry name" value="GOLD_dom_sf"/>
</dbReference>
<dbReference type="SUPFAM" id="SSF101576">
    <property type="entry name" value="Supernatant protein factor (SPF), C-terminal domain"/>
    <property type="match status" value="1"/>
</dbReference>
<feature type="domain" description="GOLD" evidence="11">
    <location>
        <begin position="29"/>
        <end position="112"/>
    </location>
</feature>
<feature type="chain" id="PRO_5029914050" description="GOLD domain-containing protein" evidence="10">
    <location>
        <begin position="20"/>
        <end position="203"/>
    </location>
</feature>